<name>A0A7R9MQ85_9ACAR</name>
<evidence type="ECO:0000256" key="4">
    <source>
        <dbReference type="PIRSR" id="PIRSR610122-2"/>
    </source>
</evidence>
<dbReference type="UniPathway" id="UPA00058">
    <property type="reaction ID" value="UER00102"/>
</dbReference>
<protein>
    <recommendedName>
        <fullName evidence="5">Hydroxymethylglutaryl-CoA synthase</fullName>
        <shortName evidence="5">HMG-CoA synthase</shortName>
        <ecNumber evidence="5">2.3.3.10</ecNumber>
    </recommendedName>
    <alternativeName>
        <fullName evidence="5">3-hydroxy-3-methylglutaryl coenzyme A synthase</fullName>
    </alternativeName>
</protein>
<comment type="function">
    <text evidence="5">Catalyzes the condensation of acetyl-CoA with acetoacetyl-CoA to form HMG-CoA.</text>
</comment>
<evidence type="ECO:0000313" key="8">
    <source>
        <dbReference type="EMBL" id="CAD7664429.1"/>
    </source>
</evidence>
<dbReference type="GO" id="GO:0010142">
    <property type="term" value="P:farnesyl diphosphate biosynthetic process, mevalonate pathway"/>
    <property type="evidence" value="ECO:0007669"/>
    <property type="project" value="InterPro"/>
</dbReference>
<feature type="domain" description="Hydroxymethylglutaryl-coenzyme A synthase C-terminal" evidence="7">
    <location>
        <begin position="147"/>
        <end position="273"/>
    </location>
</feature>
<evidence type="ECO:0000256" key="5">
    <source>
        <dbReference type="RuleBase" id="RU364071"/>
    </source>
</evidence>
<keyword evidence="5" id="KW-1207">Sterol metabolism</keyword>
<feature type="active site" description="Acyl-thioester intermediate" evidence="3">
    <location>
        <position position="89"/>
    </location>
</feature>
<organism evidence="8">
    <name type="scientific">Oppiella nova</name>
    <dbReference type="NCBI Taxonomy" id="334625"/>
    <lineage>
        <taxon>Eukaryota</taxon>
        <taxon>Metazoa</taxon>
        <taxon>Ecdysozoa</taxon>
        <taxon>Arthropoda</taxon>
        <taxon>Chelicerata</taxon>
        <taxon>Arachnida</taxon>
        <taxon>Acari</taxon>
        <taxon>Acariformes</taxon>
        <taxon>Sarcoptiformes</taxon>
        <taxon>Oribatida</taxon>
        <taxon>Brachypylina</taxon>
        <taxon>Oppioidea</taxon>
        <taxon>Oppiidae</taxon>
        <taxon>Oppiella</taxon>
    </lineage>
</organism>
<keyword evidence="5" id="KW-0443">Lipid metabolism</keyword>
<keyword evidence="5" id="KW-0753">Steroid metabolism</keyword>
<dbReference type="GO" id="GO:0016126">
    <property type="term" value="P:sterol biosynthetic process"/>
    <property type="evidence" value="ECO:0007669"/>
    <property type="project" value="UniProtKB-KW"/>
</dbReference>
<dbReference type="CDD" id="cd00827">
    <property type="entry name" value="init_cond_enzymes"/>
    <property type="match status" value="1"/>
</dbReference>
<comment type="similarity">
    <text evidence="1 5">Belongs to the thiolase-like superfamily. HMG-CoA synthase family.</text>
</comment>
<dbReference type="PANTHER" id="PTHR43323:SF2">
    <property type="entry name" value="HYDROXYMETHYLGLUTARYL-COA SYNTHASE"/>
    <property type="match status" value="1"/>
</dbReference>
<dbReference type="InterPro" id="IPR013746">
    <property type="entry name" value="HMG_CoA_synt_C_dom"/>
</dbReference>
<keyword evidence="9" id="KW-1185">Reference proteome</keyword>
<proteinExistence type="inferred from homology"/>
<feature type="binding site" evidence="4">
    <location>
        <position position="227"/>
    </location>
    <ligand>
        <name>CoA</name>
        <dbReference type="ChEBI" id="CHEBI:57287"/>
    </ligand>
</feature>
<evidence type="ECO:0000256" key="2">
    <source>
        <dbReference type="ARBA" id="ARBA00022679"/>
    </source>
</evidence>
<comment type="pathway">
    <text evidence="5">Metabolic intermediate biosynthesis; (R)-mevalonate biosynthesis; (R)-mevalonate from acetyl-CoA: step 2/3.</text>
</comment>
<evidence type="ECO:0000256" key="1">
    <source>
        <dbReference type="ARBA" id="ARBA00007061"/>
    </source>
</evidence>
<evidence type="ECO:0000313" key="9">
    <source>
        <dbReference type="Proteomes" id="UP000728032"/>
    </source>
</evidence>
<feature type="active site" description="Proton donor/acceptor" evidence="3">
    <location>
        <position position="55"/>
    </location>
</feature>
<dbReference type="EMBL" id="CAJPVJ010038318">
    <property type="protein sequence ID" value="CAG2181566.1"/>
    <property type="molecule type" value="Genomic_DNA"/>
</dbReference>
<dbReference type="Gene3D" id="3.40.47.10">
    <property type="match status" value="1"/>
</dbReference>
<dbReference type="NCBIfam" id="TIGR01833">
    <property type="entry name" value="HMG-CoA-S_euk"/>
    <property type="match status" value="1"/>
</dbReference>
<dbReference type="SUPFAM" id="SSF53901">
    <property type="entry name" value="Thiolase-like"/>
    <property type="match status" value="2"/>
</dbReference>
<feature type="binding site" evidence="4">
    <location>
        <position position="223"/>
    </location>
    <ligand>
        <name>CoA</name>
        <dbReference type="ChEBI" id="CHEBI:57287"/>
    </ligand>
</feature>
<dbReference type="GO" id="GO:0004421">
    <property type="term" value="F:hydroxymethylglutaryl-CoA synthase activity"/>
    <property type="evidence" value="ECO:0007669"/>
    <property type="project" value="UniProtKB-EC"/>
</dbReference>
<feature type="non-terminal residue" evidence="8">
    <location>
        <position position="273"/>
    </location>
</feature>
<dbReference type="InterPro" id="IPR010122">
    <property type="entry name" value="HMG_CoA_synthase_euk"/>
</dbReference>
<evidence type="ECO:0000259" key="7">
    <source>
        <dbReference type="Pfam" id="PF08540"/>
    </source>
</evidence>
<dbReference type="EMBL" id="OC953143">
    <property type="protein sequence ID" value="CAD7664429.1"/>
    <property type="molecule type" value="Genomic_DNA"/>
</dbReference>
<keyword evidence="5" id="KW-0752">Steroid biosynthesis</keyword>
<evidence type="ECO:0000256" key="3">
    <source>
        <dbReference type="PIRSR" id="PIRSR610122-1"/>
    </source>
</evidence>
<gene>
    <name evidence="8" type="ORF">ONB1V03_LOCUS20987</name>
</gene>
<dbReference type="PANTHER" id="PTHR43323">
    <property type="entry name" value="3-HYDROXY-3-METHYLGLUTARYL COENZYME A SYNTHASE"/>
    <property type="match status" value="1"/>
</dbReference>
<dbReference type="InterPro" id="IPR016039">
    <property type="entry name" value="Thiolase-like"/>
</dbReference>
<dbReference type="EC" id="2.3.3.10" evidence="5"/>
<feature type="active site" description="Proton donor/acceptor" evidence="3">
    <location>
        <position position="218"/>
    </location>
</feature>
<feature type="domain" description="Hydroxymethylglutaryl-coenzyme A synthase N-terminal" evidence="6">
    <location>
        <begin position="1"/>
        <end position="145"/>
    </location>
</feature>
<dbReference type="GO" id="GO:0006084">
    <property type="term" value="P:acetyl-CoA metabolic process"/>
    <property type="evidence" value="ECO:0007669"/>
    <property type="project" value="InterPro"/>
</dbReference>
<feature type="binding site" evidence="4">
    <location>
        <position position="181"/>
    </location>
    <ligand>
        <name>CoA</name>
        <dbReference type="ChEBI" id="CHEBI:57287"/>
    </ligand>
</feature>
<evidence type="ECO:0000259" key="6">
    <source>
        <dbReference type="Pfam" id="PF01154"/>
    </source>
</evidence>
<dbReference type="Pfam" id="PF01154">
    <property type="entry name" value="HMG_CoA_synt_N"/>
    <property type="match status" value="1"/>
</dbReference>
<dbReference type="InterPro" id="IPR013528">
    <property type="entry name" value="HMG_CoA_synth_N"/>
</dbReference>
<keyword evidence="5" id="KW-0444">Lipid biosynthesis</keyword>
<keyword evidence="5" id="KW-0756">Sterol biosynthesis</keyword>
<dbReference type="OrthoDB" id="1269963at2759"/>
<keyword evidence="2 5" id="KW-0808">Transferase</keyword>
<dbReference type="Proteomes" id="UP000728032">
    <property type="component" value="Unassembled WGS sequence"/>
</dbReference>
<reference evidence="8" key="1">
    <citation type="submission" date="2020-11" db="EMBL/GenBank/DDBJ databases">
        <authorList>
            <person name="Tran Van P."/>
        </authorList>
    </citation>
    <scope>NUCLEOTIDE SEQUENCE</scope>
</reference>
<comment type="catalytic activity">
    <reaction evidence="5">
        <text>acetoacetyl-CoA + acetyl-CoA + H2O = (3S)-3-hydroxy-3-methylglutaryl-CoA + CoA + H(+)</text>
        <dbReference type="Rhea" id="RHEA:10188"/>
        <dbReference type="ChEBI" id="CHEBI:15377"/>
        <dbReference type="ChEBI" id="CHEBI:15378"/>
        <dbReference type="ChEBI" id="CHEBI:43074"/>
        <dbReference type="ChEBI" id="CHEBI:57286"/>
        <dbReference type="ChEBI" id="CHEBI:57287"/>
        <dbReference type="ChEBI" id="CHEBI:57288"/>
        <dbReference type="EC" id="2.3.3.10"/>
    </reaction>
</comment>
<sequence length="273" mass="30433">GVSEGKYTIGLGQHQMAVCTDREDIHSICLTVTKQLMDKHSISGRDVGFLMVGTETLIDKSKSVKTVLMQLFAESGNTDIEGIHSTNACYGGTDALFRAWDWVESSSWDGRYAIVVAADIAIYARGSARPTGGCGAVAMLVGPDAAIVFDRKVRSTHMTHVYDFYKPDMSSEYPTVDGHLSIRCYKGALDKCYQLYMNKTNKHGNNISLDSFDGVLFHAPYCKLVQKSMARLYLLNYLQIAKNNKKSIKCEKELDIYKNAKLEDTYDNMSLEK</sequence>
<dbReference type="AlphaFoldDB" id="A0A7R9MQ85"/>
<accession>A0A7R9MQ85</accession>
<feature type="non-terminal residue" evidence="8">
    <location>
        <position position="1"/>
    </location>
</feature>
<dbReference type="Pfam" id="PF08540">
    <property type="entry name" value="HMG_CoA_synt_C"/>
    <property type="match status" value="1"/>
</dbReference>